<evidence type="ECO:0000256" key="1">
    <source>
        <dbReference type="SAM" id="MobiDB-lite"/>
    </source>
</evidence>
<proteinExistence type="predicted"/>
<evidence type="ECO:0000313" key="3">
    <source>
        <dbReference type="Proteomes" id="UP001159428"/>
    </source>
</evidence>
<reference evidence="2 3" key="1">
    <citation type="submission" date="2022-05" db="EMBL/GenBank/DDBJ databases">
        <authorList>
            <consortium name="Genoscope - CEA"/>
            <person name="William W."/>
        </authorList>
    </citation>
    <scope>NUCLEOTIDE SEQUENCE [LARGE SCALE GENOMIC DNA]</scope>
</reference>
<protein>
    <submittedName>
        <fullName evidence="2">Uncharacterized protein</fullName>
    </submittedName>
</protein>
<accession>A0AAU9XSH6</accession>
<organism evidence="2 3">
    <name type="scientific">Pocillopora meandrina</name>
    <dbReference type="NCBI Taxonomy" id="46732"/>
    <lineage>
        <taxon>Eukaryota</taxon>
        <taxon>Metazoa</taxon>
        <taxon>Cnidaria</taxon>
        <taxon>Anthozoa</taxon>
        <taxon>Hexacorallia</taxon>
        <taxon>Scleractinia</taxon>
        <taxon>Astrocoeniina</taxon>
        <taxon>Pocilloporidae</taxon>
        <taxon>Pocillopora</taxon>
    </lineage>
</organism>
<name>A0AAU9XSH6_9CNID</name>
<sequence>MADGRIQDELTKLRLKMLQQKMRSQSSGNVEGQRIDFYDQPAMTSSTAGFHQQLQAETLKSKQLLQRVKEEREKQLQKPSIQTQNDDYMKDMMASMMSQNVQLQQLLLQQMVLQPGKSINTEGTQQQSLSVVKPVEIEQIGQREMSPFTTHATNRNHQRAAPEPVANHLQVPAQRNPAQRNPAERNPSSKPVLPRGVATPVRPTERLPETPMKPRLSLRPEGFLSNQVHWNEEQPYPFPGSSRVRKLRHVGYVAWACFILIALLKQAHQRQLSAIENLNSLIKQAIDELHREYYLSHDWSMYSTIQDAITDEAFDFYIKNPGVFQRLSKDSQSAFKELSSMVETIIHNVIQIKPDTGILSASREGVLWLMTQEGVFLPPNYLWQVEKDSMMFTDQGALTKVTNEVITMLLLGLFISRGLVSTLLFKPTEYGLMDNTPSGLAQSNLKVLGTILMKIVRDVSLKNSRKVMPVASEISSQLFSDVEMKYIYKKLEESLIWCKANLKRWTETYISSINTH</sequence>
<evidence type="ECO:0000313" key="2">
    <source>
        <dbReference type="EMBL" id="CAH3156228.1"/>
    </source>
</evidence>
<feature type="region of interest" description="Disordered" evidence="1">
    <location>
        <begin position="174"/>
        <end position="217"/>
    </location>
</feature>
<dbReference type="EMBL" id="CALNXJ010000060">
    <property type="protein sequence ID" value="CAH3156228.1"/>
    <property type="molecule type" value="Genomic_DNA"/>
</dbReference>
<keyword evidence="3" id="KW-1185">Reference proteome</keyword>
<comment type="caution">
    <text evidence="2">The sequence shown here is derived from an EMBL/GenBank/DDBJ whole genome shotgun (WGS) entry which is preliminary data.</text>
</comment>
<gene>
    <name evidence="2" type="ORF">PMEA_00029394</name>
</gene>
<dbReference type="Proteomes" id="UP001159428">
    <property type="component" value="Unassembled WGS sequence"/>
</dbReference>
<dbReference type="AlphaFoldDB" id="A0AAU9XSH6"/>